<dbReference type="NCBIfam" id="TIGR01514">
    <property type="entry name" value="NAPRTase"/>
    <property type="match status" value="1"/>
</dbReference>
<evidence type="ECO:0000259" key="9">
    <source>
        <dbReference type="Pfam" id="PF04095"/>
    </source>
</evidence>
<dbReference type="HAMAP" id="MF_00570">
    <property type="entry name" value="NAPRTase"/>
    <property type="match status" value="1"/>
</dbReference>
<evidence type="ECO:0000256" key="5">
    <source>
        <dbReference type="ARBA" id="ARBA00022598"/>
    </source>
</evidence>
<gene>
    <name evidence="7 11" type="primary">pncB</name>
    <name evidence="11" type="ORF">VPR01S_08_01110</name>
</gene>
<feature type="domain" description="Nicotinate phosphoribosyltransferase N-terminal" evidence="10">
    <location>
        <begin position="15"/>
        <end position="139"/>
    </location>
</feature>
<organism evidence="11 12">
    <name type="scientific">Vibrio proteolyticus NBRC 13287</name>
    <dbReference type="NCBI Taxonomy" id="1219065"/>
    <lineage>
        <taxon>Bacteria</taxon>
        <taxon>Pseudomonadati</taxon>
        <taxon>Pseudomonadota</taxon>
        <taxon>Gammaproteobacteria</taxon>
        <taxon>Vibrionales</taxon>
        <taxon>Vibrionaceae</taxon>
        <taxon>Vibrio</taxon>
    </lineage>
</organism>
<dbReference type="Gene3D" id="3.20.140.10">
    <property type="entry name" value="nicotinate phosphoribosyltransferase"/>
    <property type="match status" value="1"/>
</dbReference>
<comment type="function">
    <text evidence="7 8">Catalyzes the synthesis of beta-nicotinate D-ribonucleotide from nicotinate and 5-phospho-D-ribose 1-phosphate at the expense of ATP.</text>
</comment>
<evidence type="ECO:0000256" key="6">
    <source>
        <dbReference type="ARBA" id="ARBA00022642"/>
    </source>
</evidence>
<keyword evidence="5 7" id="KW-0436">Ligase</keyword>
<dbReference type="GO" id="GO:0004516">
    <property type="term" value="F:nicotinate phosphoribosyltransferase activity"/>
    <property type="evidence" value="ECO:0007669"/>
    <property type="project" value="UniProtKB-UniRule"/>
</dbReference>
<evidence type="ECO:0000256" key="1">
    <source>
        <dbReference type="ARBA" id="ARBA00004952"/>
    </source>
</evidence>
<feature type="modified residue" description="Phosphohistidine; by autocatalysis" evidence="7">
    <location>
        <position position="231"/>
    </location>
</feature>
<dbReference type="Proteomes" id="UP000016570">
    <property type="component" value="Unassembled WGS sequence"/>
</dbReference>
<dbReference type="NCBIfam" id="NF003704">
    <property type="entry name" value="PRK05321.1"/>
    <property type="match status" value="1"/>
</dbReference>
<dbReference type="Pfam" id="PF04095">
    <property type="entry name" value="NAPRTase"/>
    <property type="match status" value="1"/>
</dbReference>
<dbReference type="EC" id="6.3.4.21" evidence="3 7"/>
<sequence length="436" mass="50514">MNAQLFHHRIIQSALDLDVYKINMMQAAHRLYPEAHVRYELIVRSDEDLSDLINEVRAEIAQLANCTFSETDIQYLTMKAPHLSEAFLDYLRYFRFMPQQQICVDTIRTLKGKKQLRVSIAGSWKDTILYETLVMSIISEVRNRRRWDDIPYKQFMSVLKDKVQRLKAELSARQITNFRFSEMGSRRRFSYQTQHDMLDYLRQEIPELLSGTSNYHLAREFDLTPIGTVAHEWFMAHQAMVNVRDSQRVALDNWHHTFDGALGIALTDTIGIDAFLQDFNLRRAQAYAGVRHDSGSPFDWGDKMIAHYQKLGIDPMSKMLIFTDGLNFDRALEICEYFAGRTQISFGIGTFLANDMGEWQNRQGKIYEPLSMVVKMAECNGSPVAKISDEPEKAMCEDLFFLMNLKQRFGLPVDLDKAIGTLKSMKINQHKFQSVA</sequence>
<evidence type="ECO:0000313" key="11">
    <source>
        <dbReference type="EMBL" id="GAD67528.1"/>
    </source>
</evidence>
<dbReference type="AlphaFoldDB" id="U3BLN9"/>
<comment type="catalytic activity">
    <reaction evidence="7 8">
        <text>5-phospho-alpha-D-ribose 1-diphosphate + nicotinate + ATP + H2O = nicotinate beta-D-ribonucleotide + ADP + phosphate + diphosphate</text>
        <dbReference type="Rhea" id="RHEA:36163"/>
        <dbReference type="ChEBI" id="CHEBI:15377"/>
        <dbReference type="ChEBI" id="CHEBI:30616"/>
        <dbReference type="ChEBI" id="CHEBI:32544"/>
        <dbReference type="ChEBI" id="CHEBI:33019"/>
        <dbReference type="ChEBI" id="CHEBI:43474"/>
        <dbReference type="ChEBI" id="CHEBI:57502"/>
        <dbReference type="ChEBI" id="CHEBI:58017"/>
        <dbReference type="ChEBI" id="CHEBI:456216"/>
        <dbReference type="EC" id="6.3.4.21"/>
    </reaction>
</comment>
<proteinExistence type="inferred from homology"/>
<reference evidence="11 12" key="1">
    <citation type="submission" date="2013-09" db="EMBL/GenBank/DDBJ databases">
        <title>Whole genome shotgun sequence of Vibrio proteolyticus NBRC 13287.</title>
        <authorList>
            <person name="Isaki S."/>
            <person name="Hosoyama A."/>
            <person name="Numata M."/>
            <person name="Hashimoto M."/>
            <person name="Hosoyama Y."/>
            <person name="Tsuchikane K."/>
            <person name="Noguchi M."/>
            <person name="Hirakata S."/>
            <person name="Ichikawa N."/>
            <person name="Ohji S."/>
            <person name="Yamazoe A."/>
            <person name="Fujita N."/>
        </authorList>
    </citation>
    <scope>NUCLEOTIDE SEQUENCE [LARGE SCALE GENOMIC DNA]</scope>
    <source>
        <strain evidence="11 12">NBRC 13287</strain>
    </source>
</reference>
<evidence type="ECO:0000256" key="4">
    <source>
        <dbReference type="ARBA" id="ARBA00022553"/>
    </source>
</evidence>
<dbReference type="eggNOG" id="COG1488">
    <property type="taxonomic scope" value="Bacteria"/>
</dbReference>
<dbReference type="PIRSF" id="PIRSF000484">
    <property type="entry name" value="NAPRT"/>
    <property type="match status" value="1"/>
</dbReference>
<name>U3BLN9_VIBPR</name>
<dbReference type="CDD" id="cd01401">
    <property type="entry name" value="PncB_like"/>
    <property type="match status" value="1"/>
</dbReference>
<dbReference type="Pfam" id="PF17767">
    <property type="entry name" value="NAPRTase_N"/>
    <property type="match status" value="1"/>
</dbReference>
<dbReference type="InterPro" id="IPR040727">
    <property type="entry name" value="NAPRTase_N"/>
</dbReference>
<evidence type="ECO:0000256" key="3">
    <source>
        <dbReference type="ARBA" id="ARBA00013236"/>
    </source>
</evidence>
<keyword evidence="11" id="KW-0808">Transferase</keyword>
<dbReference type="GO" id="GO:0034355">
    <property type="term" value="P:NAD+ biosynthetic process via the salvage pathway"/>
    <property type="evidence" value="ECO:0007669"/>
    <property type="project" value="TreeGrafter"/>
</dbReference>
<comment type="pathway">
    <text evidence="1 7 8">Cofactor biosynthesis; NAD(+) biosynthesis; nicotinate D-ribonucleotide from nicotinate: step 1/1.</text>
</comment>
<keyword evidence="4 7" id="KW-0597">Phosphoprotein</keyword>
<accession>U3BLN9</accession>
<protein>
    <recommendedName>
        <fullName evidence="3 7">Nicotinate phosphoribosyltransferase</fullName>
        <shortName evidence="7">NAPRTase</shortName>
        <ecNumber evidence="3 7">6.3.4.21</ecNumber>
    </recommendedName>
</protein>
<evidence type="ECO:0000256" key="8">
    <source>
        <dbReference type="RuleBase" id="RU003838"/>
    </source>
</evidence>
<comment type="PTM">
    <text evidence="7 8">Transiently phosphorylated on a His residue during the reaction cycle. Phosphorylation strongly increases the affinity for substrates and increases the rate of nicotinate D-ribonucleotide production. Dephosphorylation regenerates the low-affinity form of the enzyme, leading to product release.</text>
</comment>
<comment type="similarity">
    <text evidence="2 7 8">Belongs to the NAPRTase family.</text>
</comment>
<keyword evidence="11" id="KW-0328">Glycosyltransferase</keyword>
<feature type="domain" description="Nicotinate/nicotinamide phosphoribosyltransferase" evidence="9">
    <location>
        <begin position="178"/>
        <end position="412"/>
    </location>
</feature>
<dbReference type="PANTHER" id="PTHR11098:SF1">
    <property type="entry name" value="NICOTINATE PHOSPHORIBOSYLTRANSFERASE"/>
    <property type="match status" value="1"/>
</dbReference>
<dbReference type="SUPFAM" id="SSF54675">
    <property type="entry name" value="Nicotinate/Quinolinate PRTase N-terminal domain-like"/>
    <property type="match status" value="1"/>
</dbReference>
<dbReference type="RefSeq" id="WP_021705499.1">
    <property type="nucleotide sequence ID" value="NZ_BATJ01000008.1"/>
</dbReference>
<dbReference type="SUPFAM" id="SSF51690">
    <property type="entry name" value="Nicotinate/Quinolinate PRTase C-terminal domain-like"/>
    <property type="match status" value="1"/>
</dbReference>
<evidence type="ECO:0000259" key="10">
    <source>
        <dbReference type="Pfam" id="PF17767"/>
    </source>
</evidence>
<evidence type="ECO:0000313" key="12">
    <source>
        <dbReference type="Proteomes" id="UP000016570"/>
    </source>
</evidence>
<dbReference type="InterPro" id="IPR007229">
    <property type="entry name" value="Nic_PRibTrfase-Fam"/>
</dbReference>
<evidence type="ECO:0000256" key="2">
    <source>
        <dbReference type="ARBA" id="ARBA00010897"/>
    </source>
</evidence>
<dbReference type="PANTHER" id="PTHR11098">
    <property type="entry name" value="NICOTINATE PHOSPHORIBOSYLTRANSFERASE"/>
    <property type="match status" value="1"/>
</dbReference>
<dbReference type="InterPro" id="IPR041525">
    <property type="entry name" value="N/Namide_PRibTrfase"/>
</dbReference>
<dbReference type="GO" id="GO:0016757">
    <property type="term" value="F:glycosyltransferase activity"/>
    <property type="evidence" value="ECO:0007669"/>
    <property type="project" value="UniProtKB-KW"/>
</dbReference>
<dbReference type="InterPro" id="IPR006406">
    <property type="entry name" value="Nic_PRibTrfase"/>
</dbReference>
<dbReference type="GO" id="GO:0005829">
    <property type="term" value="C:cytosol"/>
    <property type="evidence" value="ECO:0007669"/>
    <property type="project" value="TreeGrafter"/>
</dbReference>
<dbReference type="InterPro" id="IPR036068">
    <property type="entry name" value="Nicotinate_pribotase-like_C"/>
</dbReference>
<keyword evidence="12" id="KW-1185">Reference proteome</keyword>
<dbReference type="STRING" id="1219065.VPR01S_08_01110"/>
<dbReference type="EMBL" id="BATJ01000008">
    <property type="protein sequence ID" value="GAD67528.1"/>
    <property type="molecule type" value="Genomic_DNA"/>
</dbReference>
<evidence type="ECO:0000256" key="7">
    <source>
        <dbReference type="HAMAP-Rule" id="MF_00570"/>
    </source>
</evidence>
<dbReference type="UniPathway" id="UPA00253">
    <property type="reaction ID" value="UER00457"/>
</dbReference>
<comment type="caution">
    <text evidence="11">The sequence shown here is derived from an EMBL/GenBank/DDBJ whole genome shotgun (WGS) entry which is preliminary data.</text>
</comment>
<keyword evidence="6 7" id="KW-0662">Pyridine nucleotide biosynthesis</keyword>